<keyword evidence="2" id="KW-1185">Reference proteome</keyword>
<gene>
    <name evidence="1" type="ORF">SAY86_011414</name>
</gene>
<organism evidence="1 2">
    <name type="scientific">Trapa natans</name>
    <name type="common">Water chestnut</name>
    <dbReference type="NCBI Taxonomy" id="22666"/>
    <lineage>
        <taxon>Eukaryota</taxon>
        <taxon>Viridiplantae</taxon>
        <taxon>Streptophyta</taxon>
        <taxon>Embryophyta</taxon>
        <taxon>Tracheophyta</taxon>
        <taxon>Spermatophyta</taxon>
        <taxon>Magnoliopsida</taxon>
        <taxon>eudicotyledons</taxon>
        <taxon>Gunneridae</taxon>
        <taxon>Pentapetalae</taxon>
        <taxon>rosids</taxon>
        <taxon>malvids</taxon>
        <taxon>Myrtales</taxon>
        <taxon>Lythraceae</taxon>
        <taxon>Trapa</taxon>
    </lineage>
</organism>
<dbReference type="AlphaFoldDB" id="A0AAN7LZ12"/>
<evidence type="ECO:0000313" key="2">
    <source>
        <dbReference type="Proteomes" id="UP001346149"/>
    </source>
</evidence>
<dbReference type="EMBL" id="JAXQNO010000012">
    <property type="protein sequence ID" value="KAK4787581.1"/>
    <property type="molecule type" value="Genomic_DNA"/>
</dbReference>
<accession>A0AAN7LZ12</accession>
<dbReference type="Proteomes" id="UP001346149">
    <property type="component" value="Unassembled WGS sequence"/>
</dbReference>
<comment type="caution">
    <text evidence="1">The sequence shown here is derived from an EMBL/GenBank/DDBJ whole genome shotgun (WGS) entry which is preliminary data.</text>
</comment>
<proteinExistence type="predicted"/>
<sequence length="56" mass="6058">MIKRLKNLVSYKNSHGSSPTLRLSDYRLPVLLHPLCPPAPPPPLLSSPPQTLASAS</sequence>
<name>A0AAN7LZ12_TRANT</name>
<reference evidence="1 2" key="1">
    <citation type="journal article" date="2023" name="Hortic Res">
        <title>Pangenome of water caltrop reveals structural variations and asymmetric subgenome divergence after allopolyploidization.</title>
        <authorList>
            <person name="Zhang X."/>
            <person name="Chen Y."/>
            <person name="Wang L."/>
            <person name="Yuan Y."/>
            <person name="Fang M."/>
            <person name="Shi L."/>
            <person name="Lu R."/>
            <person name="Comes H.P."/>
            <person name="Ma Y."/>
            <person name="Chen Y."/>
            <person name="Huang G."/>
            <person name="Zhou Y."/>
            <person name="Zheng Z."/>
            <person name="Qiu Y."/>
        </authorList>
    </citation>
    <scope>NUCLEOTIDE SEQUENCE [LARGE SCALE GENOMIC DNA]</scope>
    <source>
        <strain evidence="1">F231</strain>
    </source>
</reference>
<protein>
    <submittedName>
        <fullName evidence="1">Uncharacterized protein</fullName>
    </submittedName>
</protein>
<evidence type="ECO:0000313" key="1">
    <source>
        <dbReference type="EMBL" id="KAK4787581.1"/>
    </source>
</evidence>